<evidence type="ECO:0000313" key="3">
    <source>
        <dbReference type="Proteomes" id="UP001341444"/>
    </source>
</evidence>
<dbReference type="EMBL" id="JARMAB010000027">
    <property type="protein sequence ID" value="MED1204943.1"/>
    <property type="molecule type" value="Genomic_DNA"/>
</dbReference>
<protein>
    <submittedName>
        <fullName evidence="2">YqzK family protein</fullName>
    </submittedName>
</protein>
<name>A0ABU6MMU9_9BACI</name>
<keyword evidence="1" id="KW-0812">Transmembrane</keyword>
<gene>
    <name evidence="2" type="ORF">P4T90_18005</name>
</gene>
<dbReference type="InterPro" id="IPR025321">
    <property type="entry name" value="DUF4227"/>
</dbReference>
<dbReference type="Pfam" id="PF14004">
    <property type="entry name" value="DUF4227"/>
    <property type="match status" value="1"/>
</dbReference>
<evidence type="ECO:0000256" key="1">
    <source>
        <dbReference type="SAM" id="Phobius"/>
    </source>
</evidence>
<accession>A0ABU6MMU9</accession>
<keyword evidence="1" id="KW-1133">Transmembrane helix</keyword>
<feature type="transmembrane region" description="Helical" evidence="1">
    <location>
        <begin position="6"/>
        <end position="28"/>
    </location>
</feature>
<dbReference type="Proteomes" id="UP001341444">
    <property type="component" value="Unassembled WGS sequence"/>
</dbReference>
<dbReference type="RefSeq" id="WP_083952984.1">
    <property type="nucleotide sequence ID" value="NZ_JARMAB010000027.1"/>
</dbReference>
<sequence length="73" mass="8552">MAGIRIIFGIIKVFILFTGCTLLFYYGIMWVNQEYEGYHQYDKPSGAAVKVSTEPQENQNWFNRLLLYYSDGE</sequence>
<organism evidence="2 3">
    <name type="scientific">Heyndrickxia acidicola</name>
    <dbReference type="NCBI Taxonomy" id="209389"/>
    <lineage>
        <taxon>Bacteria</taxon>
        <taxon>Bacillati</taxon>
        <taxon>Bacillota</taxon>
        <taxon>Bacilli</taxon>
        <taxon>Bacillales</taxon>
        <taxon>Bacillaceae</taxon>
        <taxon>Heyndrickxia</taxon>
    </lineage>
</organism>
<proteinExistence type="predicted"/>
<comment type="caution">
    <text evidence="2">The sequence shown here is derived from an EMBL/GenBank/DDBJ whole genome shotgun (WGS) entry which is preliminary data.</text>
</comment>
<keyword evidence="3" id="KW-1185">Reference proteome</keyword>
<evidence type="ECO:0000313" key="2">
    <source>
        <dbReference type="EMBL" id="MED1204943.1"/>
    </source>
</evidence>
<keyword evidence="1" id="KW-0472">Membrane</keyword>
<reference evidence="2 3" key="1">
    <citation type="submission" date="2023-03" db="EMBL/GenBank/DDBJ databases">
        <title>Bacillus Genome Sequencing.</title>
        <authorList>
            <person name="Dunlap C."/>
        </authorList>
    </citation>
    <scope>NUCLEOTIDE SEQUENCE [LARGE SCALE GENOMIC DNA]</scope>
    <source>
        <strain evidence="2 3">B-23453</strain>
    </source>
</reference>